<dbReference type="PROSITE" id="PS50935">
    <property type="entry name" value="SSB"/>
    <property type="match status" value="1"/>
</dbReference>
<evidence type="ECO:0000256" key="3">
    <source>
        <dbReference type="SAM" id="MobiDB-lite"/>
    </source>
</evidence>
<keyword evidence="4" id="KW-0614">Plasmid</keyword>
<dbReference type="PIRSF" id="PIRSF002070">
    <property type="entry name" value="SSB"/>
    <property type="match status" value="1"/>
</dbReference>
<feature type="region of interest" description="Disordered" evidence="3">
    <location>
        <begin position="104"/>
        <end position="143"/>
    </location>
</feature>
<dbReference type="EMBL" id="AP024686">
    <property type="protein sequence ID" value="BCX31533.1"/>
    <property type="molecule type" value="Genomic_DNA"/>
</dbReference>
<dbReference type="RefSeq" id="WP_035147882.1">
    <property type="nucleotide sequence ID" value="NZ_AP024686.1"/>
</dbReference>
<protein>
    <recommendedName>
        <fullName evidence="2">Single-stranded DNA-binding protein</fullName>
    </recommendedName>
</protein>
<geneLocation type="plasmid" evidence="4 5">
    <name>WDN19_con2</name>
</geneLocation>
<evidence type="ECO:0000313" key="5">
    <source>
        <dbReference type="Proteomes" id="UP000825100"/>
    </source>
</evidence>
<feature type="compositionally biased region" description="Basic and acidic residues" evidence="3">
    <location>
        <begin position="130"/>
        <end position="143"/>
    </location>
</feature>
<dbReference type="Proteomes" id="UP000825100">
    <property type="component" value="Plasmid WDN19_con2"/>
</dbReference>
<dbReference type="InterPro" id="IPR000424">
    <property type="entry name" value="Primosome_PriB/ssb"/>
</dbReference>
<dbReference type="InterPro" id="IPR011344">
    <property type="entry name" value="ssDNA-bd"/>
</dbReference>
<sequence length="143" mass="16235">MYDNKITLIGRLVRDPFLKQVKEHTMLFLTIARKSTSSSDVPYEDIVVFGQYAVTLNKILAKGDLAVIHGKITKRKIDVEEIPYGIYATSIVAEELHVLESKQIRDNRRSKGSRGVAAQDEGSTEDSFEDYLKSSERTHQYVN</sequence>
<reference evidence="4 5" key="1">
    <citation type="submission" date="2021-05" db="EMBL/GenBank/DDBJ databases">
        <title>Complete Genome Sequence of Latilactobacillus sp. Strain WDN19, a High D-Aspartate-producing Lactic Acid Bacterium Isolated from a Japanese Pickle.</title>
        <authorList>
            <person name="Kajitani K."/>
            <person name="Takahashi S."/>
        </authorList>
    </citation>
    <scope>NUCLEOTIDE SEQUENCE [LARGE SCALE GENOMIC DNA]</scope>
    <source>
        <strain evidence="4 5">WDN19</strain>
        <plasmid evidence="4 5">WDN19_con2</plasmid>
    </source>
</reference>
<gene>
    <name evidence="4" type="ORF">LTWDN19_21000</name>
</gene>
<evidence type="ECO:0000256" key="1">
    <source>
        <dbReference type="ARBA" id="ARBA00023125"/>
    </source>
</evidence>
<keyword evidence="1 2" id="KW-0238">DNA-binding</keyword>
<evidence type="ECO:0000313" key="4">
    <source>
        <dbReference type="EMBL" id="BCX31533.1"/>
    </source>
</evidence>
<organism evidence="4 5">
    <name type="scientific">Latilactobacillus curvatus</name>
    <name type="common">Lactobacillus curvatus</name>
    <dbReference type="NCBI Taxonomy" id="28038"/>
    <lineage>
        <taxon>Bacteria</taxon>
        <taxon>Bacillati</taxon>
        <taxon>Bacillota</taxon>
        <taxon>Bacilli</taxon>
        <taxon>Lactobacillales</taxon>
        <taxon>Lactobacillaceae</taxon>
        <taxon>Latilactobacillus</taxon>
    </lineage>
</organism>
<dbReference type="InterPro" id="IPR012340">
    <property type="entry name" value="NA-bd_OB-fold"/>
</dbReference>
<dbReference type="Pfam" id="PF00436">
    <property type="entry name" value="SSB"/>
    <property type="match status" value="1"/>
</dbReference>
<dbReference type="SUPFAM" id="SSF50249">
    <property type="entry name" value="Nucleic acid-binding proteins"/>
    <property type="match status" value="1"/>
</dbReference>
<name>A0ABN6GM58_LATCU</name>
<accession>A0ABN6GM58</accession>
<evidence type="ECO:0000256" key="2">
    <source>
        <dbReference type="PIRNR" id="PIRNR002070"/>
    </source>
</evidence>
<keyword evidence="5" id="KW-1185">Reference proteome</keyword>
<dbReference type="Gene3D" id="2.40.50.140">
    <property type="entry name" value="Nucleic acid-binding proteins"/>
    <property type="match status" value="1"/>
</dbReference>
<proteinExistence type="predicted"/>